<sequence length="93" mass="10450">MKQENTPYPQTGKAIASRKCLDMNFQDVKVYSNHNKDTCQVKSLTTAKKDVMVRQRDSEQRGKPLHNYPILALALVVQILVLPSAQRVAIAVV</sequence>
<organism evidence="1 2">
    <name type="scientific">Dissostichus eleginoides</name>
    <name type="common">Patagonian toothfish</name>
    <name type="synonym">Dissostichus amissus</name>
    <dbReference type="NCBI Taxonomy" id="100907"/>
    <lineage>
        <taxon>Eukaryota</taxon>
        <taxon>Metazoa</taxon>
        <taxon>Chordata</taxon>
        <taxon>Craniata</taxon>
        <taxon>Vertebrata</taxon>
        <taxon>Euteleostomi</taxon>
        <taxon>Actinopterygii</taxon>
        <taxon>Neopterygii</taxon>
        <taxon>Teleostei</taxon>
        <taxon>Neoteleostei</taxon>
        <taxon>Acanthomorphata</taxon>
        <taxon>Eupercaria</taxon>
        <taxon>Perciformes</taxon>
        <taxon>Notothenioidei</taxon>
        <taxon>Nototheniidae</taxon>
        <taxon>Dissostichus</taxon>
    </lineage>
</organism>
<name>A0AAD9EXW1_DISEL</name>
<dbReference type="EMBL" id="JASDAP010000023">
    <property type="protein sequence ID" value="KAK1882214.1"/>
    <property type="molecule type" value="Genomic_DNA"/>
</dbReference>
<keyword evidence="2" id="KW-1185">Reference proteome</keyword>
<evidence type="ECO:0000313" key="2">
    <source>
        <dbReference type="Proteomes" id="UP001228049"/>
    </source>
</evidence>
<comment type="caution">
    <text evidence="1">The sequence shown here is derived from an EMBL/GenBank/DDBJ whole genome shotgun (WGS) entry which is preliminary data.</text>
</comment>
<evidence type="ECO:0000313" key="1">
    <source>
        <dbReference type="EMBL" id="KAK1882214.1"/>
    </source>
</evidence>
<proteinExistence type="predicted"/>
<protein>
    <submittedName>
        <fullName evidence="1">Zinc transporter ZIP4</fullName>
    </submittedName>
</protein>
<dbReference type="Proteomes" id="UP001228049">
    <property type="component" value="Unassembled WGS sequence"/>
</dbReference>
<reference evidence="1" key="1">
    <citation type="submission" date="2023-04" db="EMBL/GenBank/DDBJ databases">
        <title>Chromosome-level genome of Chaenocephalus aceratus.</title>
        <authorList>
            <person name="Park H."/>
        </authorList>
    </citation>
    <scope>NUCLEOTIDE SEQUENCE</scope>
    <source>
        <strain evidence="1">DE</strain>
        <tissue evidence="1">Muscle</tissue>
    </source>
</reference>
<gene>
    <name evidence="1" type="ORF">KUDE01_023000</name>
</gene>
<accession>A0AAD9EXW1</accession>
<dbReference type="AlphaFoldDB" id="A0AAD9EXW1"/>